<keyword evidence="1" id="KW-0732">Signal</keyword>
<sequence>MKTRQVLLALLLCASHNVAAQSSWSAGMGLFEYGGHVGAKYQTQISENHFASASFGIIGYALGYEYKVNEQLSVGVTLGQQVGYAEDGYIVTKLNYHFNGFDNSGFVIGASLGVQEDDGDCLVLCPRKDTNSLEGTAGIHIGYKF</sequence>
<evidence type="ECO:0000256" key="1">
    <source>
        <dbReference type="SAM" id="SignalP"/>
    </source>
</evidence>
<dbReference type="STRING" id="1859457.BET10_13475"/>
<dbReference type="EMBL" id="MKJU01000026">
    <property type="protein sequence ID" value="OHU90393.1"/>
    <property type="molecule type" value="Genomic_DNA"/>
</dbReference>
<evidence type="ECO:0000313" key="3">
    <source>
        <dbReference type="Proteomes" id="UP000179786"/>
    </source>
</evidence>
<feature type="chain" id="PRO_5010309451" description="Outer membrane protein beta-barrel domain-containing protein" evidence="1">
    <location>
        <begin position="21"/>
        <end position="145"/>
    </location>
</feature>
<accession>A0A1S1MUC6</accession>
<protein>
    <recommendedName>
        <fullName evidence="4">Outer membrane protein beta-barrel domain-containing protein</fullName>
    </recommendedName>
</protein>
<organism evidence="2 3">
    <name type="scientific">Pseudoalteromonas amylolytica</name>
    <dbReference type="NCBI Taxonomy" id="1859457"/>
    <lineage>
        <taxon>Bacteria</taxon>
        <taxon>Pseudomonadati</taxon>
        <taxon>Pseudomonadota</taxon>
        <taxon>Gammaproteobacteria</taxon>
        <taxon>Alteromonadales</taxon>
        <taxon>Pseudoalteromonadaceae</taxon>
        <taxon>Pseudoalteromonas</taxon>
    </lineage>
</organism>
<name>A0A1S1MUC6_9GAMM</name>
<reference evidence="2 3" key="1">
    <citation type="submission" date="2016-09" db="EMBL/GenBank/DDBJ databases">
        <title>Pseudoalteromonas amylolytica sp. nov., isolated from the surface seawater.</title>
        <authorList>
            <person name="Wu Y.-H."/>
            <person name="Cheng H."/>
            <person name="Jin X.-B."/>
            <person name="Wang C.-S."/>
            <person name="Xu X.-W."/>
        </authorList>
    </citation>
    <scope>NUCLEOTIDE SEQUENCE [LARGE SCALE GENOMIC DNA]</scope>
    <source>
        <strain evidence="2 3">JW1</strain>
    </source>
</reference>
<gene>
    <name evidence="2" type="ORF">BET10_13475</name>
</gene>
<dbReference type="OrthoDB" id="6228374at2"/>
<dbReference type="RefSeq" id="WP_070985758.1">
    <property type="nucleotide sequence ID" value="NZ_MKJU01000026.1"/>
</dbReference>
<dbReference type="AlphaFoldDB" id="A0A1S1MUC6"/>
<dbReference type="Proteomes" id="UP000179786">
    <property type="component" value="Unassembled WGS sequence"/>
</dbReference>
<evidence type="ECO:0008006" key="4">
    <source>
        <dbReference type="Google" id="ProtNLM"/>
    </source>
</evidence>
<proteinExistence type="predicted"/>
<keyword evidence="3" id="KW-1185">Reference proteome</keyword>
<feature type="signal peptide" evidence="1">
    <location>
        <begin position="1"/>
        <end position="20"/>
    </location>
</feature>
<comment type="caution">
    <text evidence="2">The sequence shown here is derived from an EMBL/GenBank/DDBJ whole genome shotgun (WGS) entry which is preliminary data.</text>
</comment>
<dbReference type="Gene3D" id="2.40.160.60">
    <property type="entry name" value="Outer membrane protein transport protein (OMPP1/FadL/TodX)"/>
    <property type="match status" value="1"/>
</dbReference>
<evidence type="ECO:0000313" key="2">
    <source>
        <dbReference type="EMBL" id="OHU90393.1"/>
    </source>
</evidence>